<dbReference type="AlphaFoldDB" id="A0A9N9NCB5"/>
<comment type="caution">
    <text evidence="1">The sequence shown here is derived from an EMBL/GenBank/DDBJ whole genome shotgun (WGS) entry which is preliminary data.</text>
</comment>
<organism evidence="1 2">
    <name type="scientific">Funneliformis caledonium</name>
    <dbReference type="NCBI Taxonomy" id="1117310"/>
    <lineage>
        <taxon>Eukaryota</taxon>
        <taxon>Fungi</taxon>
        <taxon>Fungi incertae sedis</taxon>
        <taxon>Mucoromycota</taxon>
        <taxon>Glomeromycotina</taxon>
        <taxon>Glomeromycetes</taxon>
        <taxon>Glomerales</taxon>
        <taxon>Glomeraceae</taxon>
        <taxon>Funneliformis</taxon>
    </lineage>
</organism>
<name>A0A9N9NCB5_9GLOM</name>
<dbReference type="EMBL" id="CAJVPQ010010315">
    <property type="protein sequence ID" value="CAG8721815.1"/>
    <property type="molecule type" value="Genomic_DNA"/>
</dbReference>
<evidence type="ECO:0000313" key="2">
    <source>
        <dbReference type="Proteomes" id="UP000789570"/>
    </source>
</evidence>
<feature type="non-terminal residue" evidence="1">
    <location>
        <position position="1"/>
    </location>
</feature>
<evidence type="ECO:0000313" key="1">
    <source>
        <dbReference type="EMBL" id="CAG8721815.1"/>
    </source>
</evidence>
<protein>
    <submittedName>
        <fullName evidence="1">12594_t:CDS:1</fullName>
    </submittedName>
</protein>
<gene>
    <name evidence="1" type="ORF">FCALED_LOCUS14423</name>
</gene>
<dbReference type="Proteomes" id="UP000789570">
    <property type="component" value="Unassembled WGS sequence"/>
</dbReference>
<reference evidence="1" key="1">
    <citation type="submission" date="2021-06" db="EMBL/GenBank/DDBJ databases">
        <authorList>
            <person name="Kallberg Y."/>
            <person name="Tangrot J."/>
            <person name="Rosling A."/>
        </authorList>
    </citation>
    <scope>NUCLEOTIDE SEQUENCE</scope>
    <source>
        <strain evidence="1">UK204</strain>
    </source>
</reference>
<sequence>KNQSNQITLSQDDFKKIIVGLKGTITKGQQTLKKPPELEKQKANEFAMNHFLNSVFNNTNLQEEAYDYDPIEEMRQ</sequence>
<keyword evidence="2" id="KW-1185">Reference proteome</keyword>
<proteinExistence type="predicted"/>
<dbReference type="OrthoDB" id="2442126at2759"/>
<accession>A0A9N9NCB5</accession>